<keyword evidence="7" id="KW-1185">Reference proteome</keyword>
<comment type="caution">
    <text evidence="6">The sequence shown here is derived from an EMBL/GenBank/DDBJ whole genome shotgun (WGS) entry which is preliminary data.</text>
</comment>
<evidence type="ECO:0000259" key="4">
    <source>
        <dbReference type="Pfam" id="PF00534"/>
    </source>
</evidence>
<evidence type="ECO:0000313" key="6">
    <source>
        <dbReference type="EMBL" id="PSH60120.1"/>
    </source>
</evidence>
<dbReference type="RefSeq" id="WP_106715436.1">
    <property type="nucleotide sequence ID" value="NZ_JACHXT010000004.1"/>
</dbReference>
<gene>
    <name evidence="6" type="ORF">CU100_05280</name>
</gene>
<name>A0A2P7B0X7_9HYPH</name>
<dbReference type="Proteomes" id="UP000241158">
    <property type="component" value="Unassembled WGS sequence"/>
</dbReference>
<dbReference type="SUPFAM" id="SSF53756">
    <property type="entry name" value="UDP-Glycosyltransferase/glycogen phosphorylase"/>
    <property type="match status" value="1"/>
</dbReference>
<evidence type="ECO:0000256" key="3">
    <source>
        <dbReference type="ARBA" id="ARBA00022679"/>
    </source>
</evidence>
<protein>
    <submittedName>
        <fullName evidence="6">Glycosyl transferase</fullName>
    </submittedName>
</protein>
<dbReference type="Pfam" id="PF00534">
    <property type="entry name" value="Glycos_transf_1"/>
    <property type="match status" value="1"/>
</dbReference>
<dbReference type="Gene3D" id="3.40.50.2000">
    <property type="entry name" value="Glycogen Phosphorylase B"/>
    <property type="match status" value="2"/>
</dbReference>
<proteinExistence type="inferred from homology"/>
<evidence type="ECO:0000313" key="7">
    <source>
        <dbReference type="Proteomes" id="UP000241158"/>
    </source>
</evidence>
<accession>A0A2P7B0X7</accession>
<dbReference type="InterPro" id="IPR001296">
    <property type="entry name" value="Glyco_trans_1"/>
</dbReference>
<sequence>MKIVHVISSIDPSQGGPQSSCVRLAAAQSAFGNDVHIVSYGGADVRQRAFQSAHDVPLFSHIQWHLLDDPGRIEQLLCVDGAKALREVLQGASFVHIHGVWEPVLRSAARIARQKQIPYCIQPHGMLDAWSMKQKQLKKRVALFLGYRKMLDQADFLVTLNADEARLLEPLHLKVPNLTVPNGIFLEEFTDLPQKGYFRERLSLREGTRIILFLSRLHTKKGLDILGTAFSLIAASHPDADLVVAGPDGGARESFVAQIDQLNLSDRVHLTGPIYGRDKLRALVDAGCFCLPSRQEGFSIAITEALACGLPSVISDACHFPEVGTANAGIVVRLDPVDVAHALAQVLDDPTMASTMGKNGQRLVRENYTWPRIAEVLIQGYNSVGRGKRTMLPGQNTLVAAADH</sequence>
<comment type="similarity">
    <text evidence="1">Belongs to the glycosyltransferase group 1 family. Glycosyltransferase 4 subfamily.</text>
</comment>
<dbReference type="PANTHER" id="PTHR12526:SF640">
    <property type="entry name" value="COLANIC ACID BIOSYNTHESIS GLYCOSYLTRANSFERASE WCAL-RELATED"/>
    <property type="match status" value="1"/>
</dbReference>
<dbReference type="GO" id="GO:0016757">
    <property type="term" value="F:glycosyltransferase activity"/>
    <property type="evidence" value="ECO:0007669"/>
    <property type="project" value="UniProtKB-KW"/>
</dbReference>
<dbReference type="PANTHER" id="PTHR12526">
    <property type="entry name" value="GLYCOSYLTRANSFERASE"/>
    <property type="match status" value="1"/>
</dbReference>
<organism evidence="6 7">
    <name type="scientific">Phyllobacterium endophyticum</name>
    <dbReference type="NCBI Taxonomy" id="1149773"/>
    <lineage>
        <taxon>Bacteria</taxon>
        <taxon>Pseudomonadati</taxon>
        <taxon>Pseudomonadota</taxon>
        <taxon>Alphaproteobacteria</taxon>
        <taxon>Hyphomicrobiales</taxon>
        <taxon>Phyllobacteriaceae</taxon>
        <taxon>Phyllobacterium</taxon>
    </lineage>
</organism>
<keyword evidence="2" id="KW-0328">Glycosyltransferase</keyword>
<evidence type="ECO:0000259" key="5">
    <source>
        <dbReference type="Pfam" id="PF13579"/>
    </source>
</evidence>
<dbReference type="OrthoDB" id="5490290at2"/>
<evidence type="ECO:0000256" key="2">
    <source>
        <dbReference type="ARBA" id="ARBA00022676"/>
    </source>
</evidence>
<feature type="domain" description="Glycosyltransferase subfamily 4-like N-terminal" evidence="5">
    <location>
        <begin position="15"/>
        <end position="183"/>
    </location>
</feature>
<dbReference type="EMBL" id="PGGN01000001">
    <property type="protein sequence ID" value="PSH60120.1"/>
    <property type="molecule type" value="Genomic_DNA"/>
</dbReference>
<evidence type="ECO:0000256" key="1">
    <source>
        <dbReference type="ARBA" id="ARBA00009481"/>
    </source>
</evidence>
<dbReference type="CDD" id="cd03821">
    <property type="entry name" value="GT4_Bme6-like"/>
    <property type="match status" value="1"/>
</dbReference>
<dbReference type="InterPro" id="IPR028098">
    <property type="entry name" value="Glyco_trans_4-like_N"/>
</dbReference>
<dbReference type="AlphaFoldDB" id="A0A2P7B0X7"/>
<feature type="domain" description="Glycosyl transferase family 1" evidence="4">
    <location>
        <begin position="199"/>
        <end position="362"/>
    </location>
</feature>
<keyword evidence="3 6" id="KW-0808">Transferase</keyword>
<dbReference type="Pfam" id="PF13579">
    <property type="entry name" value="Glyco_trans_4_4"/>
    <property type="match status" value="1"/>
</dbReference>
<reference evidence="7" key="1">
    <citation type="submission" date="2017-11" db="EMBL/GenBank/DDBJ databases">
        <authorList>
            <person name="Kuznetsova I."/>
            <person name="Sazanova A."/>
            <person name="Chirak E."/>
            <person name="Safronova V."/>
            <person name="Willems A."/>
        </authorList>
    </citation>
    <scope>NUCLEOTIDE SEQUENCE [LARGE SCALE GENOMIC DNA]</scope>
    <source>
        <strain evidence="7">PEPV15</strain>
    </source>
</reference>